<evidence type="ECO:0000256" key="2">
    <source>
        <dbReference type="ARBA" id="ARBA00023235"/>
    </source>
</evidence>
<organism evidence="6 7">
    <name type="scientific">Aspergillus granulosus</name>
    <dbReference type="NCBI Taxonomy" id="176169"/>
    <lineage>
        <taxon>Eukaryota</taxon>
        <taxon>Fungi</taxon>
        <taxon>Dikarya</taxon>
        <taxon>Ascomycota</taxon>
        <taxon>Pezizomycotina</taxon>
        <taxon>Eurotiomycetes</taxon>
        <taxon>Eurotiomycetidae</taxon>
        <taxon>Eurotiales</taxon>
        <taxon>Aspergillaceae</taxon>
        <taxon>Aspergillus</taxon>
        <taxon>Aspergillus subgen. Nidulantes</taxon>
    </lineage>
</organism>
<evidence type="ECO:0000313" key="6">
    <source>
        <dbReference type="EMBL" id="KAL2810165.1"/>
    </source>
</evidence>
<protein>
    <recommendedName>
        <fullName evidence="3">Terpene cyclase/mutase family member</fullName>
        <ecNumber evidence="3">5.4.99.-</ecNumber>
    </recommendedName>
</protein>
<feature type="domain" description="Squalene cyclase N-terminal" evidence="5">
    <location>
        <begin position="25"/>
        <end position="319"/>
    </location>
</feature>
<dbReference type="NCBIfam" id="TIGR01507">
    <property type="entry name" value="hopene_cyclase"/>
    <property type="match status" value="1"/>
</dbReference>
<dbReference type="EC" id="5.4.99.-" evidence="3"/>
<sequence length="673" mass="74818">MYYPSVTKLPTSEDLLAPVRHALDLAATYATKEVHEDGHWCGELKANATLTSEYISLLCALGLEIPEPSAWIAWLLAQQRNDGGWGIAGSSLPGEISTSVEAYFALKLLGLPPDHQAMRKAKHFIIASGGIAKVRIFTRINLALFGLFPWNAVPELPPELILLPSWAPFSIYNMSSWARSTLVPLSIVRHHRPVYTPSAMEKAGAHYLDELWCDPLNKNVPYVPSMWSLLRADLVTKASVVVDWGLHKLNGLRTSSVNRIARRKCLAWILDRQEDAGDWAGIFPPMFFGILALLLEGYALDSRPVQGGLDALRRFTWTDGIGKRMQSCVSPVWDTTLMTIGMLDAGVAPAKLEKAIEWMRARQHSGSKGDWKVLNPMVPAGGWAFEYHNTWYPDVDDSAAVILAFAKQDASSVASATVTNAIEWILGMQNSDGGWGAFDSENDKHFFNKIPFSDMDSMCDPSTADVTGRILEAFGVVMGLSRASEKYRVPGALVDAMKSASSHAISYLEQEEESFGGWYGRWGVNYIYGTSNVLCGLAYFEKDYRGEPNDTVQTLIEDGVRWLCQMQNPDGGWGECLETYHDSSLAGQGPSTATQTGWALMGLLTRLSPSDPTIRRGIQFLLQRQSQEGRMVGTWEEEPYTGVGFPNHFYIDYFYYKHYFPMMALGRYARLIG</sequence>
<dbReference type="InterPro" id="IPR018333">
    <property type="entry name" value="Squalene_cyclase"/>
</dbReference>
<feature type="domain" description="Squalene cyclase C-terminal" evidence="4">
    <location>
        <begin position="329"/>
        <end position="669"/>
    </location>
</feature>
<dbReference type="Pfam" id="PF13249">
    <property type="entry name" value="SQHop_cyclase_N"/>
    <property type="match status" value="1"/>
</dbReference>
<dbReference type="InterPro" id="IPR008930">
    <property type="entry name" value="Terpenoid_cyclase/PrenylTrfase"/>
</dbReference>
<evidence type="ECO:0000313" key="7">
    <source>
        <dbReference type="Proteomes" id="UP001610334"/>
    </source>
</evidence>
<dbReference type="CDD" id="cd02892">
    <property type="entry name" value="SQCY_1"/>
    <property type="match status" value="1"/>
</dbReference>
<keyword evidence="2 3" id="KW-0413">Isomerase</keyword>
<dbReference type="PANTHER" id="PTHR11764">
    <property type="entry name" value="TERPENE CYCLASE/MUTASE FAMILY MEMBER"/>
    <property type="match status" value="1"/>
</dbReference>
<dbReference type="SFLD" id="SFLDG01016">
    <property type="entry name" value="Prenyltransferase_Like_2"/>
    <property type="match status" value="1"/>
</dbReference>
<dbReference type="PANTHER" id="PTHR11764:SF82">
    <property type="entry name" value="TERPENE CYCLASE_MUTASE FAMILY MEMBER"/>
    <property type="match status" value="1"/>
</dbReference>
<reference evidence="6 7" key="1">
    <citation type="submission" date="2024-07" db="EMBL/GenBank/DDBJ databases">
        <title>Section-level genome sequencing and comparative genomics of Aspergillus sections Usti and Cavernicolus.</title>
        <authorList>
            <consortium name="Lawrence Berkeley National Laboratory"/>
            <person name="Nybo J.L."/>
            <person name="Vesth T.C."/>
            <person name="Theobald S."/>
            <person name="Frisvad J.C."/>
            <person name="Larsen T.O."/>
            <person name="Kjaerboelling I."/>
            <person name="Rothschild-Mancinelli K."/>
            <person name="Lyhne E.K."/>
            <person name="Kogle M.E."/>
            <person name="Barry K."/>
            <person name="Clum A."/>
            <person name="Na H."/>
            <person name="Ledsgaard L."/>
            <person name="Lin J."/>
            <person name="Lipzen A."/>
            <person name="Kuo A."/>
            <person name="Riley R."/>
            <person name="Mondo S."/>
            <person name="Labutti K."/>
            <person name="Haridas S."/>
            <person name="Pangalinan J."/>
            <person name="Salamov A.A."/>
            <person name="Simmons B.A."/>
            <person name="Magnuson J.K."/>
            <person name="Chen J."/>
            <person name="Drula E."/>
            <person name="Henrissat B."/>
            <person name="Wiebenga A."/>
            <person name="Lubbers R.J."/>
            <person name="Gomes A.C."/>
            <person name="Makela M.R."/>
            <person name="Stajich J."/>
            <person name="Grigoriev I.V."/>
            <person name="Mortensen U.H."/>
            <person name="De Vries R.P."/>
            <person name="Baker S.E."/>
            <person name="Andersen M.R."/>
        </authorList>
    </citation>
    <scope>NUCLEOTIDE SEQUENCE [LARGE SCALE GENOMIC DNA]</scope>
    <source>
        <strain evidence="6 7">CBS 588.65</strain>
    </source>
</reference>
<keyword evidence="7" id="KW-1185">Reference proteome</keyword>
<comment type="similarity">
    <text evidence="3">Belongs to the terpene cyclase/mutase family.</text>
</comment>
<dbReference type="Gene3D" id="1.50.10.20">
    <property type="match status" value="2"/>
</dbReference>
<dbReference type="InterPro" id="IPR032697">
    <property type="entry name" value="SQ_cyclase_N"/>
</dbReference>
<dbReference type="Proteomes" id="UP001610334">
    <property type="component" value="Unassembled WGS sequence"/>
</dbReference>
<evidence type="ECO:0000256" key="3">
    <source>
        <dbReference type="RuleBase" id="RU362003"/>
    </source>
</evidence>
<dbReference type="Pfam" id="PF13243">
    <property type="entry name" value="SQHop_cyclase_C"/>
    <property type="match status" value="1"/>
</dbReference>
<evidence type="ECO:0000256" key="1">
    <source>
        <dbReference type="ARBA" id="ARBA00022737"/>
    </source>
</evidence>
<dbReference type="NCBIfam" id="TIGR01787">
    <property type="entry name" value="squalene_cyclas"/>
    <property type="match status" value="1"/>
</dbReference>
<evidence type="ECO:0000259" key="4">
    <source>
        <dbReference type="Pfam" id="PF13243"/>
    </source>
</evidence>
<name>A0ABR4H4C3_9EURO</name>
<accession>A0ABR4H4C3</accession>
<dbReference type="SUPFAM" id="SSF48239">
    <property type="entry name" value="Terpenoid cyclases/Protein prenyltransferases"/>
    <property type="match status" value="2"/>
</dbReference>
<dbReference type="InterPro" id="IPR006400">
    <property type="entry name" value="Hopene-cyclase"/>
</dbReference>
<keyword evidence="1" id="KW-0677">Repeat</keyword>
<dbReference type="InterPro" id="IPR032696">
    <property type="entry name" value="SQ_cyclase_C"/>
</dbReference>
<dbReference type="EMBL" id="JBFXLT010000076">
    <property type="protein sequence ID" value="KAL2810165.1"/>
    <property type="molecule type" value="Genomic_DNA"/>
</dbReference>
<evidence type="ECO:0000259" key="5">
    <source>
        <dbReference type="Pfam" id="PF13249"/>
    </source>
</evidence>
<proteinExistence type="inferred from homology"/>
<gene>
    <name evidence="6" type="ORF">BJX63DRAFT_434568</name>
</gene>
<comment type="caution">
    <text evidence="6">The sequence shown here is derived from an EMBL/GenBank/DDBJ whole genome shotgun (WGS) entry which is preliminary data.</text>
</comment>